<dbReference type="EMBL" id="JAUJWW010000004">
    <property type="protein sequence ID" value="MDN7227930.1"/>
    <property type="molecule type" value="Genomic_DNA"/>
</dbReference>
<keyword evidence="3" id="KW-1185">Reference proteome</keyword>
<accession>A0ABT8MSN8</accession>
<organism evidence="2 3">
    <name type="scientific">Planococcus liqunii</name>
    <dbReference type="NCBI Taxonomy" id="3058394"/>
    <lineage>
        <taxon>Bacteria</taxon>
        <taxon>Bacillati</taxon>
        <taxon>Bacillota</taxon>
        <taxon>Bacilli</taxon>
        <taxon>Bacillales</taxon>
        <taxon>Caryophanaceae</taxon>
        <taxon>Planococcus</taxon>
    </lineage>
</organism>
<name>A0ABT8MSN8_9BACL</name>
<dbReference type="Pfam" id="PF25297">
    <property type="entry name" value="DUF7878"/>
    <property type="match status" value="1"/>
</dbReference>
<comment type="caution">
    <text evidence="2">The sequence shown here is derived from an EMBL/GenBank/DDBJ whole genome shotgun (WGS) entry which is preliminary data.</text>
</comment>
<evidence type="ECO:0000259" key="1">
    <source>
        <dbReference type="Pfam" id="PF25297"/>
    </source>
</evidence>
<gene>
    <name evidence="2" type="ORF">QWY15_11535</name>
</gene>
<evidence type="ECO:0000313" key="2">
    <source>
        <dbReference type="EMBL" id="MDN7227930.1"/>
    </source>
</evidence>
<protein>
    <recommendedName>
        <fullName evidence="1">DUF7878 domain-containing protein</fullName>
    </recommendedName>
</protein>
<feature type="domain" description="DUF7878" evidence="1">
    <location>
        <begin position="6"/>
        <end position="134"/>
    </location>
</feature>
<dbReference type="InterPro" id="IPR057200">
    <property type="entry name" value="DUF7878"/>
</dbReference>
<dbReference type="Proteomes" id="UP001172054">
    <property type="component" value="Unassembled WGS sequence"/>
</dbReference>
<proteinExistence type="predicted"/>
<evidence type="ECO:0000313" key="3">
    <source>
        <dbReference type="Proteomes" id="UP001172054"/>
    </source>
</evidence>
<dbReference type="RefSeq" id="WP_300982187.1">
    <property type="nucleotide sequence ID" value="NZ_CP129238.1"/>
</dbReference>
<reference evidence="2 3" key="1">
    <citation type="submission" date="2023-06" db="EMBL/GenBank/DDBJ databases">
        <title>Novel species in genus Planococcus.</title>
        <authorList>
            <person name="Ning S."/>
        </authorList>
    </citation>
    <scope>NUCLEOTIDE SEQUENCE [LARGE SCALE GENOMIC DNA]</scope>
    <source>
        <strain evidence="2 3">N064</strain>
    </source>
</reference>
<sequence>MVNLTIDFKLDPALKLEKKILHQRSGKLLIDVEGELEIRIDHSCFFREPSLALLEMGVSLKEWRMNDPKGTSNFYHYTMEHDEREGPILAFIETSKDKWILFSIWQEFKPEDFIPTDGLLNAVDQYLTELEKLLIKRFNIRYSDFIRTRKF</sequence>